<keyword evidence="9 12" id="KW-0472">Membrane</keyword>
<evidence type="ECO:0000256" key="9">
    <source>
        <dbReference type="ARBA" id="ARBA00023136"/>
    </source>
</evidence>
<proteinExistence type="inferred from homology"/>
<accession>A0A514ABY0</accession>
<feature type="transmembrane region" description="Helical" evidence="12">
    <location>
        <begin position="16"/>
        <end position="34"/>
    </location>
</feature>
<feature type="transmembrane region" description="Helical" evidence="12">
    <location>
        <begin position="139"/>
        <end position="158"/>
    </location>
</feature>
<feature type="transmembrane region" description="Helical" evidence="12">
    <location>
        <begin position="108"/>
        <end position="127"/>
    </location>
</feature>
<dbReference type="AlphaFoldDB" id="A0A514ABY0"/>
<evidence type="ECO:0000256" key="6">
    <source>
        <dbReference type="ARBA" id="ARBA00022781"/>
    </source>
</evidence>
<dbReference type="InterPro" id="IPR045083">
    <property type="entry name" value="ATP_synth_F0_asu_bact/mt"/>
</dbReference>
<name>A0A514ABY0_9BILA</name>
<dbReference type="InterPro" id="IPR023011">
    <property type="entry name" value="ATP_synth_F0_asu_AS"/>
</dbReference>
<evidence type="ECO:0000313" key="13">
    <source>
        <dbReference type="EMBL" id="QDH52432.1"/>
    </source>
</evidence>
<keyword evidence="6" id="KW-0375">Hydrogen ion transport</keyword>
<keyword evidence="13" id="KW-0496">Mitochondrion</keyword>
<evidence type="ECO:0000256" key="2">
    <source>
        <dbReference type="ARBA" id="ARBA00006810"/>
    </source>
</evidence>
<dbReference type="Gene3D" id="1.20.120.220">
    <property type="entry name" value="ATP synthase, F0 complex, subunit A"/>
    <property type="match status" value="1"/>
</dbReference>
<evidence type="ECO:0000256" key="11">
    <source>
        <dbReference type="RuleBase" id="RU004450"/>
    </source>
</evidence>
<feature type="transmembrane region" description="Helical" evidence="12">
    <location>
        <begin position="80"/>
        <end position="102"/>
    </location>
</feature>
<dbReference type="InterPro" id="IPR000568">
    <property type="entry name" value="ATP_synth_F0_asu"/>
</dbReference>
<dbReference type="GO" id="GO:0045259">
    <property type="term" value="C:proton-transporting ATP synthase complex"/>
    <property type="evidence" value="ECO:0007669"/>
    <property type="project" value="UniProtKB-KW"/>
</dbReference>
<dbReference type="CDD" id="cd00310">
    <property type="entry name" value="ATP-synt_Fo_a_6"/>
    <property type="match status" value="1"/>
</dbReference>
<evidence type="ECO:0000256" key="12">
    <source>
        <dbReference type="SAM" id="Phobius"/>
    </source>
</evidence>
<dbReference type="GO" id="GO:0005743">
    <property type="term" value="C:mitochondrial inner membrane"/>
    <property type="evidence" value="ECO:0007669"/>
    <property type="project" value="UniProtKB-SubCell"/>
</dbReference>
<dbReference type="GO" id="GO:0046933">
    <property type="term" value="F:proton-transporting ATP synthase activity, rotational mechanism"/>
    <property type="evidence" value="ECO:0007669"/>
    <property type="project" value="TreeGrafter"/>
</dbReference>
<comment type="similarity">
    <text evidence="2">Belongs to the ATPase A chain family.</text>
</comment>
<feature type="transmembrane region" description="Helical" evidence="12">
    <location>
        <begin position="197"/>
        <end position="222"/>
    </location>
</feature>
<keyword evidence="5 12" id="KW-0812">Transmembrane</keyword>
<sequence length="227" mass="25357">MMNNLFSTFDPYSVSFYMYFLICFAASAWLILLWQNSWENTYSNWLSSNSCFKGFNWIAGYSSVACDSIKAFKARITTQSVSMCIFSSVLLLNMMGLFPYVFSPTSMTLFILLISGLYFFISLTFFMTNNKFYHLIPSGSPFVLSGVLFLIELVSLMIRPLTLGLRLSANITSGHILLHLVNSSISTTFGAAVFPSIVLNILEIAVGAIQAYVFMSLLTLYVTESSA</sequence>
<evidence type="ECO:0000256" key="7">
    <source>
        <dbReference type="ARBA" id="ARBA00022989"/>
    </source>
</evidence>
<comment type="subcellular location">
    <subcellularLocation>
        <location evidence="1">Membrane</location>
        <topology evidence="1">Multi-pass membrane protein</topology>
    </subcellularLocation>
    <subcellularLocation>
        <location evidence="11">Mitochondrion inner membrane</location>
        <topology evidence="11">Multi-pass membrane protein</topology>
    </subcellularLocation>
</comment>
<dbReference type="PROSITE" id="PS00449">
    <property type="entry name" value="ATPASE_A"/>
    <property type="match status" value="1"/>
</dbReference>
<evidence type="ECO:0000256" key="10">
    <source>
        <dbReference type="ARBA" id="ARBA00023310"/>
    </source>
</evidence>
<dbReference type="EMBL" id="MG257766">
    <property type="protein sequence ID" value="QDH52432.1"/>
    <property type="molecule type" value="Genomic_DNA"/>
</dbReference>
<dbReference type="NCBIfam" id="TIGR01131">
    <property type="entry name" value="ATP_synt_6_or_A"/>
    <property type="match status" value="1"/>
</dbReference>
<dbReference type="PRINTS" id="PR00123">
    <property type="entry name" value="ATPASEA"/>
</dbReference>
<reference evidence="13" key="1">
    <citation type="journal article" date="2019" name="Nucleic Acids Res.">
        <title>Coding palindromes in mitochondrial genes of Nematomorpha.</title>
        <authorList>
            <person name="Mikhailov K.V."/>
            <person name="Efeykin B.D."/>
            <person name="Panchin A.Y."/>
            <person name="Knorre D.A."/>
            <person name="Logacheva M.D."/>
            <person name="Penin A.A."/>
            <person name="Muntyan M.S."/>
            <person name="Nikitin M.A."/>
            <person name="Popova O.V."/>
            <person name="Zanegina O.N."/>
            <person name="Vyssokikh M.Y."/>
            <person name="Spiridonov S.E."/>
            <person name="Aleoshin V.V."/>
            <person name="Panchin Y.V."/>
        </authorList>
    </citation>
    <scope>NUCLEOTIDE SEQUENCE</scope>
</reference>
<keyword evidence="8" id="KW-0406">Ion transport</keyword>
<keyword evidence="7 12" id="KW-1133">Transmembrane helix</keyword>
<organism evidence="13">
    <name type="scientific">Gordionus wolterstorffii</name>
    <dbReference type="NCBI Taxonomy" id="190562"/>
    <lineage>
        <taxon>Eukaryota</taxon>
        <taxon>Metazoa</taxon>
        <taxon>Ecdysozoa</taxon>
        <taxon>Nematomorpha</taxon>
        <taxon>Gordioida</taxon>
        <taxon>Chordodea</taxon>
        <taxon>Chordodoidea</taxon>
        <taxon>Parachordodidae</taxon>
        <taxon>Gordionus</taxon>
    </lineage>
</organism>
<evidence type="ECO:0000256" key="4">
    <source>
        <dbReference type="ARBA" id="ARBA00022547"/>
    </source>
</evidence>
<evidence type="ECO:0000256" key="5">
    <source>
        <dbReference type="ARBA" id="ARBA00022692"/>
    </source>
</evidence>
<evidence type="ECO:0000256" key="3">
    <source>
        <dbReference type="ARBA" id="ARBA00022448"/>
    </source>
</evidence>
<dbReference type="SUPFAM" id="SSF81336">
    <property type="entry name" value="F1F0 ATP synthase subunit A"/>
    <property type="match status" value="1"/>
</dbReference>
<gene>
    <name evidence="13" type="primary">ATP6</name>
</gene>
<evidence type="ECO:0000256" key="1">
    <source>
        <dbReference type="ARBA" id="ARBA00004141"/>
    </source>
</evidence>
<protein>
    <recommendedName>
        <fullName evidence="11">ATP synthase subunit a</fullName>
    </recommendedName>
</protein>
<dbReference type="PANTHER" id="PTHR11410">
    <property type="entry name" value="ATP SYNTHASE SUBUNIT A"/>
    <property type="match status" value="1"/>
</dbReference>
<evidence type="ECO:0000256" key="8">
    <source>
        <dbReference type="ARBA" id="ARBA00023065"/>
    </source>
</evidence>
<keyword evidence="4" id="KW-0138">CF(0)</keyword>
<keyword evidence="10" id="KW-0066">ATP synthesis</keyword>
<dbReference type="Pfam" id="PF00119">
    <property type="entry name" value="ATP-synt_A"/>
    <property type="match status" value="1"/>
</dbReference>
<dbReference type="PANTHER" id="PTHR11410:SF0">
    <property type="entry name" value="ATP SYNTHASE SUBUNIT A"/>
    <property type="match status" value="1"/>
</dbReference>
<dbReference type="InterPro" id="IPR035908">
    <property type="entry name" value="F0_ATP_A_sf"/>
</dbReference>
<geneLocation type="mitochondrion" evidence="13"/>
<keyword evidence="3" id="KW-0813">Transport</keyword>